<protein>
    <submittedName>
        <fullName evidence="5">Transcriptional activator RfaH</fullName>
    </submittedName>
</protein>
<dbReference type="InterPro" id="IPR036735">
    <property type="entry name" value="NGN_dom_sf"/>
</dbReference>
<dbReference type="Pfam" id="PF02357">
    <property type="entry name" value="NusG"/>
    <property type="match status" value="1"/>
</dbReference>
<dbReference type="GO" id="GO:0005829">
    <property type="term" value="C:cytosol"/>
    <property type="evidence" value="ECO:0007669"/>
    <property type="project" value="TreeGrafter"/>
</dbReference>
<evidence type="ECO:0000256" key="2">
    <source>
        <dbReference type="ARBA" id="ARBA00023015"/>
    </source>
</evidence>
<organism evidence="5 6">
    <name type="scientific">SAR86 cluster bacterium</name>
    <dbReference type="NCBI Taxonomy" id="2030880"/>
    <lineage>
        <taxon>Bacteria</taxon>
        <taxon>Pseudomonadati</taxon>
        <taxon>Pseudomonadota</taxon>
        <taxon>Gammaproteobacteria</taxon>
        <taxon>SAR86 cluster</taxon>
    </lineage>
</organism>
<evidence type="ECO:0000313" key="6">
    <source>
        <dbReference type="Proteomes" id="UP000754644"/>
    </source>
</evidence>
<dbReference type="SUPFAM" id="SSF50104">
    <property type="entry name" value="Translation proteins SH3-like domain"/>
    <property type="match status" value="1"/>
</dbReference>
<dbReference type="EMBL" id="JABMOJ010000181">
    <property type="protein sequence ID" value="NQV64697.1"/>
    <property type="molecule type" value="Genomic_DNA"/>
</dbReference>
<gene>
    <name evidence="5" type="ORF">HQ497_04960</name>
</gene>
<dbReference type="InterPro" id="IPR006645">
    <property type="entry name" value="NGN-like_dom"/>
</dbReference>
<keyword evidence="2" id="KW-0805">Transcription regulation</keyword>
<dbReference type="PANTHER" id="PTHR30265:SF7">
    <property type="entry name" value="TRANSCRIPTION ANTITERMINATION PROTEIN RFAH"/>
    <property type="match status" value="1"/>
</dbReference>
<accession>A0A973A8S2</accession>
<feature type="domain" description="NusG-like N-terminal" evidence="4">
    <location>
        <begin position="2"/>
        <end position="86"/>
    </location>
</feature>
<dbReference type="InterPro" id="IPR043425">
    <property type="entry name" value="NusG-like"/>
</dbReference>
<dbReference type="GO" id="GO:0031564">
    <property type="term" value="P:transcription antitermination"/>
    <property type="evidence" value="ECO:0007669"/>
    <property type="project" value="UniProtKB-KW"/>
</dbReference>
<dbReference type="Proteomes" id="UP000754644">
    <property type="component" value="Unassembled WGS sequence"/>
</dbReference>
<sequence>MTKPRQENYAAERLAEQNFATYLPLVAKRDKLGKPIGTTPMFPGYCFCGFQPEQSIAPVRSTPGIISLVRFGHEVAIIQAEVIDRLQKMEAMLQASANDGGLKPGDPVQIIQGPFAGYEGLASRVSATRIDVLMTIMGQAQRVRFTPDDLARPG</sequence>
<name>A0A973A8S2_9GAMM</name>
<dbReference type="Gene3D" id="3.30.70.940">
    <property type="entry name" value="NusG, N-terminal domain"/>
    <property type="match status" value="1"/>
</dbReference>
<evidence type="ECO:0000259" key="4">
    <source>
        <dbReference type="Pfam" id="PF02357"/>
    </source>
</evidence>
<keyword evidence="1" id="KW-0889">Transcription antitermination</keyword>
<evidence type="ECO:0000313" key="5">
    <source>
        <dbReference type="EMBL" id="NQV64697.1"/>
    </source>
</evidence>
<reference evidence="5" key="1">
    <citation type="submission" date="2020-05" db="EMBL/GenBank/DDBJ databases">
        <title>Sulfur intermediates as new biogeochemical hubs in an aquatic model microbial ecosystem.</title>
        <authorList>
            <person name="Vigneron A."/>
        </authorList>
    </citation>
    <scope>NUCLEOTIDE SEQUENCE</scope>
    <source>
        <strain evidence="5">Bin.250</strain>
    </source>
</reference>
<evidence type="ECO:0000256" key="1">
    <source>
        <dbReference type="ARBA" id="ARBA00022814"/>
    </source>
</evidence>
<dbReference type="AlphaFoldDB" id="A0A973A8S2"/>
<dbReference type="GO" id="GO:0006354">
    <property type="term" value="P:DNA-templated transcription elongation"/>
    <property type="evidence" value="ECO:0007669"/>
    <property type="project" value="InterPro"/>
</dbReference>
<evidence type="ECO:0000256" key="3">
    <source>
        <dbReference type="ARBA" id="ARBA00023163"/>
    </source>
</evidence>
<dbReference type="SUPFAM" id="SSF82679">
    <property type="entry name" value="N-utilization substance G protein NusG, N-terminal domain"/>
    <property type="match status" value="1"/>
</dbReference>
<proteinExistence type="predicted"/>
<dbReference type="PANTHER" id="PTHR30265">
    <property type="entry name" value="RHO-INTERACTING TRANSCRIPTION TERMINATION FACTOR NUSG"/>
    <property type="match status" value="1"/>
</dbReference>
<keyword evidence="3" id="KW-0804">Transcription</keyword>
<dbReference type="InterPro" id="IPR008991">
    <property type="entry name" value="Translation_prot_SH3-like_sf"/>
</dbReference>
<comment type="caution">
    <text evidence="5">The sequence shown here is derived from an EMBL/GenBank/DDBJ whole genome shotgun (WGS) entry which is preliminary data.</text>
</comment>
<dbReference type="CDD" id="cd06091">
    <property type="entry name" value="KOW_NusG"/>
    <property type="match status" value="1"/>
</dbReference>